<gene>
    <name evidence="1" type="ORF">LMG29739_05286</name>
</gene>
<keyword evidence="2" id="KW-1185">Reference proteome</keyword>
<organism evidence="1 2">
    <name type="scientific">Paraburkholderia solisilvae</name>
    <dbReference type="NCBI Taxonomy" id="624376"/>
    <lineage>
        <taxon>Bacteria</taxon>
        <taxon>Pseudomonadati</taxon>
        <taxon>Pseudomonadota</taxon>
        <taxon>Betaproteobacteria</taxon>
        <taxon>Burkholderiales</taxon>
        <taxon>Burkholderiaceae</taxon>
        <taxon>Paraburkholderia</taxon>
    </lineage>
</organism>
<evidence type="ECO:0000313" key="2">
    <source>
        <dbReference type="Proteomes" id="UP000494329"/>
    </source>
</evidence>
<dbReference type="EMBL" id="CADIKF010000056">
    <property type="protein sequence ID" value="CAB3768323.1"/>
    <property type="molecule type" value="Genomic_DNA"/>
</dbReference>
<dbReference type="Proteomes" id="UP000494329">
    <property type="component" value="Unassembled WGS sequence"/>
</dbReference>
<reference evidence="1 2" key="1">
    <citation type="submission" date="2020-04" db="EMBL/GenBank/DDBJ databases">
        <authorList>
            <person name="De Canck E."/>
        </authorList>
    </citation>
    <scope>NUCLEOTIDE SEQUENCE [LARGE SCALE GENOMIC DNA]</scope>
    <source>
        <strain evidence="1 2">LMG 29739</strain>
    </source>
</reference>
<name>A0A6J5EQA9_9BURK</name>
<proteinExistence type="predicted"/>
<dbReference type="RefSeq" id="WP_175114422.1">
    <property type="nucleotide sequence ID" value="NZ_CADIKF010000056.1"/>
</dbReference>
<protein>
    <submittedName>
        <fullName evidence="1">Uncharacterized protein</fullName>
    </submittedName>
</protein>
<sequence>MPLYPKLPARVKPSELTMINPVWIDIENDPQEFVPHRSVTFLWVMRDDGHIIIGVEEPWKYPEAFDPSVKKMLDEMKAHYEAEAKYYAEVGSIRDGSGGHPTLAAWFSQTGQASGHAGFAYIGGELRYVGDHWVLTNQSGRFGRGDELKSGEVTEEDVRKAMDDAAERIRQKTGLVATVEVVKKG</sequence>
<dbReference type="AlphaFoldDB" id="A0A6J5EQA9"/>
<evidence type="ECO:0000313" key="1">
    <source>
        <dbReference type="EMBL" id="CAB3768323.1"/>
    </source>
</evidence>
<accession>A0A6J5EQA9</accession>